<dbReference type="Proteomes" id="UP000027265">
    <property type="component" value="Unassembled WGS sequence"/>
</dbReference>
<protein>
    <submittedName>
        <fullName evidence="1">Uncharacterized protein</fullName>
    </submittedName>
</protein>
<keyword evidence="2" id="KW-1185">Reference proteome</keyword>
<dbReference type="InParanoid" id="A0A067PBM0"/>
<evidence type="ECO:0000313" key="1">
    <source>
        <dbReference type="EMBL" id="KDQ52318.1"/>
    </source>
</evidence>
<accession>A0A067PBM0</accession>
<reference evidence="2" key="1">
    <citation type="journal article" date="2014" name="Proc. Natl. Acad. Sci. U.S.A.">
        <title>Extensive sampling of basidiomycete genomes demonstrates inadequacy of the white-rot/brown-rot paradigm for wood decay fungi.</title>
        <authorList>
            <person name="Riley R."/>
            <person name="Salamov A.A."/>
            <person name="Brown D.W."/>
            <person name="Nagy L.G."/>
            <person name="Floudas D."/>
            <person name="Held B.W."/>
            <person name="Levasseur A."/>
            <person name="Lombard V."/>
            <person name="Morin E."/>
            <person name="Otillar R."/>
            <person name="Lindquist E.A."/>
            <person name="Sun H."/>
            <person name="LaButti K.M."/>
            <person name="Schmutz J."/>
            <person name="Jabbour D."/>
            <person name="Luo H."/>
            <person name="Baker S.E."/>
            <person name="Pisabarro A.G."/>
            <person name="Walton J.D."/>
            <person name="Blanchette R.A."/>
            <person name="Henrissat B."/>
            <person name="Martin F."/>
            <person name="Cullen D."/>
            <person name="Hibbett D.S."/>
            <person name="Grigoriev I.V."/>
        </authorList>
    </citation>
    <scope>NUCLEOTIDE SEQUENCE [LARGE SCALE GENOMIC DNA]</scope>
    <source>
        <strain evidence="2">MUCL 33604</strain>
    </source>
</reference>
<proteinExistence type="predicted"/>
<name>A0A067PBM0_9AGAM</name>
<dbReference type="AlphaFoldDB" id="A0A067PBM0"/>
<evidence type="ECO:0000313" key="2">
    <source>
        <dbReference type="Proteomes" id="UP000027265"/>
    </source>
</evidence>
<dbReference type="EMBL" id="KL197741">
    <property type="protein sequence ID" value="KDQ52318.1"/>
    <property type="molecule type" value="Genomic_DNA"/>
</dbReference>
<sequence>MVSEHLTPNATNLPTFLTQPIHVPAPIFPPNNLSPGECRANAALIRDTRPPSVSTLHPLHLEASAIERR</sequence>
<organism evidence="1 2">
    <name type="scientific">Jaapia argillacea MUCL 33604</name>
    <dbReference type="NCBI Taxonomy" id="933084"/>
    <lineage>
        <taxon>Eukaryota</taxon>
        <taxon>Fungi</taxon>
        <taxon>Dikarya</taxon>
        <taxon>Basidiomycota</taxon>
        <taxon>Agaricomycotina</taxon>
        <taxon>Agaricomycetes</taxon>
        <taxon>Agaricomycetidae</taxon>
        <taxon>Jaapiales</taxon>
        <taxon>Jaapiaceae</taxon>
        <taxon>Jaapia</taxon>
    </lineage>
</organism>
<dbReference type="HOGENOM" id="CLU_2776269_0_0_1"/>
<gene>
    <name evidence="1" type="ORF">JAAARDRAFT_488308</name>
</gene>